<dbReference type="Pfam" id="PF13619">
    <property type="entry name" value="KTSC"/>
    <property type="match status" value="1"/>
</dbReference>
<keyword evidence="3" id="KW-1185">Reference proteome</keyword>
<reference evidence="2" key="1">
    <citation type="journal article" date="2014" name="Int. J. Syst. Evol. Microbiol.">
        <title>Complete genome sequence of Corynebacterium casei LMG S-19264T (=DSM 44701T), isolated from a smear-ripened cheese.</title>
        <authorList>
            <consortium name="US DOE Joint Genome Institute (JGI-PGF)"/>
            <person name="Walter F."/>
            <person name="Albersmeier A."/>
            <person name="Kalinowski J."/>
            <person name="Ruckert C."/>
        </authorList>
    </citation>
    <scope>NUCLEOTIDE SEQUENCE</scope>
    <source>
        <strain evidence="2">KCTC 42249</strain>
    </source>
</reference>
<organism evidence="2 3">
    <name type="scientific">Tianweitania populi</name>
    <dbReference type="NCBI Taxonomy" id="1607949"/>
    <lineage>
        <taxon>Bacteria</taxon>
        <taxon>Pseudomonadati</taxon>
        <taxon>Pseudomonadota</taxon>
        <taxon>Alphaproteobacteria</taxon>
        <taxon>Hyphomicrobiales</taxon>
        <taxon>Phyllobacteriaceae</taxon>
        <taxon>Tianweitania</taxon>
    </lineage>
</organism>
<gene>
    <name evidence="2" type="ORF">GCM10016234_14280</name>
</gene>
<evidence type="ECO:0000259" key="1">
    <source>
        <dbReference type="Pfam" id="PF13619"/>
    </source>
</evidence>
<dbReference type="Proteomes" id="UP000630142">
    <property type="component" value="Unassembled WGS sequence"/>
</dbReference>
<evidence type="ECO:0000313" key="3">
    <source>
        <dbReference type="Proteomes" id="UP000630142"/>
    </source>
</evidence>
<dbReference type="InterPro" id="IPR025309">
    <property type="entry name" value="KTSC_dom"/>
</dbReference>
<accession>A0A8J3DVZ7</accession>
<reference evidence="2" key="2">
    <citation type="submission" date="2020-09" db="EMBL/GenBank/DDBJ databases">
        <authorList>
            <person name="Sun Q."/>
            <person name="Kim S."/>
        </authorList>
    </citation>
    <scope>NUCLEOTIDE SEQUENCE</scope>
    <source>
        <strain evidence="2">KCTC 42249</strain>
    </source>
</reference>
<name>A0A8J3DVZ7_9HYPH</name>
<dbReference type="AlphaFoldDB" id="A0A8J3DVZ7"/>
<dbReference type="EMBL" id="BMZQ01000001">
    <property type="protein sequence ID" value="GHD11296.1"/>
    <property type="molecule type" value="Genomic_DNA"/>
</dbReference>
<feature type="domain" description="KTSC" evidence="1">
    <location>
        <begin position="2"/>
        <end position="46"/>
    </location>
</feature>
<evidence type="ECO:0000313" key="2">
    <source>
        <dbReference type="EMBL" id="GHD11296.1"/>
    </source>
</evidence>
<proteinExistence type="predicted"/>
<comment type="caution">
    <text evidence="2">The sequence shown here is derived from an EMBL/GenBank/DDBJ whole genome shotgun (WGS) entry which is preliminary data.</text>
</comment>
<sequence length="52" mass="5764">MATQTLDLRFSGGVYRYDAVPCAVYEALLGAGSPGRFVNDEIRGRFRCHRIG</sequence>
<protein>
    <recommendedName>
        <fullName evidence="1">KTSC domain-containing protein</fullName>
    </recommendedName>
</protein>